<proteinExistence type="predicted"/>
<evidence type="ECO:0000256" key="1">
    <source>
        <dbReference type="SAM" id="SignalP"/>
    </source>
</evidence>
<dbReference type="KEGG" id="suln:FJR47_02695"/>
<evidence type="ECO:0000313" key="2">
    <source>
        <dbReference type="EMBL" id="QFR42874.1"/>
    </source>
</evidence>
<name>A0AAJ4A2W5_9BACT</name>
<dbReference type="AlphaFoldDB" id="A0AAJ4A2W5"/>
<protein>
    <submittedName>
        <fullName evidence="2">Uncharacterized protein</fullName>
    </submittedName>
</protein>
<sequence>MKKLILLLSLISLIHAAEQNTEASFDINKDWIYNGCRDVLANKWTDNRNYILGLAVSQKDATLDMLTLMSMRVVNGVDMNKVCKWYFNMTENSEFSSKYLQSAEDSRRTFQDIVSRSVIQDNGEEYETFSANLEKIRKLFKK</sequence>
<feature type="chain" id="PRO_5042474643" evidence="1">
    <location>
        <begin position="17"/>
        <end position="142"/>
    </location>
</feature>
<feature type="signal peptide" evidence="1">
    <location>
        <begin position="1"/>
        <end position="16"/>
    </location>
</feature>
<evidence type="ECO:0000313" key="3">
    <source>
        <dbReference type="Proteomes" id="UP000326061"/>
    </source>
</evidence>
<reference evidence="3" key="1">
    <citation type="submission" date="2019-06" db="EMBL/GenBank/DDBJ databases">
        <title>Sulfurimonas gotlandica sp. nov., a chemoautotrophic and psychrotolerant epsilonproteobacterium isolated from a pelagic redoxcline, and an emended description of the genus Sulfurimonas.</title>
        <authorList>
            <person name="Wang S."/>
            <person name="Jiang L."/>
            <person name="Shao Z."/>
        </authorList>
    </citation>
    <scope>NUCLEOTIDE SEQUENCE [LARGE SCALE GENOMIC DNA]</scope>
    <source>
        <strain evidence="3">1-1N</strain>
    </source>
</reference>
<organism evidence="2 3">
    <name type="scientific">Sulfurimonas xiamenensis</name>
    <dbReference type="NCBI Taxonomy" id="2590021"/>
    <lineage>
        <taxon>Bacteria</taxon>
        <taxon>Pseudomonadati</taxon>
        <taxon>Campylobacterota</taxon>
        <taxon>Epsilonproteobacteria</taxon>
        <taxon>Campylobacterales</taxon>
        <taxon>Sulfurimonadaceae</taxon>
        <taxon>Sulfurimonas</taxon>
    </lineage>
</organism>
<gene>
    <name evidence="2" type="ORF">FJR47_02695</name>
</gene>
<keyword evidence="1" id="KW-0732">Signal</keyword>
<accession>A0AAJ4A2W5</accession>
<dbReference type="Proteomes" id="UP000326061">
    <property type="component" value="Chromosome"/>
</dbReference>
<dbReference type="EMBL" id="CP041166">
    <property type="protein sequence ID" value="QFR42874.1"/>
    <property type="molecule type" value="Genomic_DNA"/>
</dbReference>
<keyword evidence="3" id="KW-1185">Reference proteome</keyword>
<dbReference type="RefSeq" id="WP_152298937.1">
    <property type="nucleotide sequence ID" value="NZ_CP041166.1"/>
</dbReference>